<organism evidence="1 2">
    <name type="scientific">Botrytis paeoniae</name>
    <dbReference type="NCBI Taxonomy" id="278948"/>
    <lineage>
        <taxon>Eukaryota</taxon>
        <taxon>Fungi</taxon>
        <taxon>Dikarya</taxon>
        <taxon>Ascomycota</taxon>
        <taxon>Pezizomycotina</taxon>
        <taxon>Leotiomycetes</taxon>
        <taxon>Helotiales</taxon>
        <taxon>Sclerotiniaceae</taxon>
        <taxon>Botrytis</taxon>
    </lineage>
</organism>
<gene>
    <name evidence="1" type="ORF">BPAE_0268g00150</name>
</gene>
<dbReference type="EMBL" id="PQXI01000267">
    <property type="protein sequence ID" value="TGO20761.1"/>
    <property type="molecule type" value="Genomic_DNA"/>
</dbReference>
<protein>
    <submittedName>
        <fullName evidence="1">Uncharacterized protein</fullName>
    </submittedName>
</protein>
<keyword evidence="2" id="KW-1185">Reference proteome</keyword>
<dbReference type="AlphaFoldDB" id="A0A4Z1FH18"/>
<comment type="caution">
    <text evidence="1">The sequence shown here is derived from an EMBL/GenBank/DDBJ whole genome shotgun (WGS) entry which is preliminary data.</text>
</comment>
<sequence>MDYPFSDRWFEHESRRKELLMLHQLRKQNSAVDDVFFPYGLVLAHLPPWQLQPVLHDQYTVGSDVERTVTHQTDAWLFCIDRGLKQVSWSHKTFLPYQYDQQVAEQRIGKILVVAKLEQSKVDADSIPWKYTCPDSTKLSGQLRWFPHGYEQHIDLFLKYNFLIVQNYPRGSCSHIRGPGINKYMYAVANAPVGSPIAQVANPPKFFHSLPETQYESLFKKRVILLAPKRVLNIVHESQPRDFIQVPLSQGSEYCTLITKDAIPDYAIPSSLTGGSISGPDIIKTEFPLNSIQVPTPQGPEVCTEIKKEEFPHSSIQLASCGEIRDGLKIKEEDAPHILRFKYLRLGALGGVWIL</sequence>
<dbReference type="Proteomes" id="UP000297910">
    <property type="component" value="Unassembled WGS sequence"/>
</dbReference>
<reference evidence="1 2" key="1">
    <citation type="submission" date="2017-12" db="EMBL/GenBank/DDBJ databases">
        <title>Comparative genomics of Botrytis spp.</title>
        <authorList>
            <person name="Valero-Jimenez C.A."/>
            <person name="Tapia P."/>
            <person name="Veloso J."/>
            <person name="Silva-Moreno E."/>
            <person name="Staats M."/>
            <person name="Valdes J.H."/>
            <person name="Van Kan J.A.L."/>
        </authorList>
    </citation>
    <scope>NUCLEOTIDE SEQUENCE [LARGE SCALE GENOMIC DNA]</scope>
    <source>
        <strain evidence="1 2">Bp0003</strain>
    </source>
</reference>
<accession>A0A4Z1FH18</accession>
<proteinExistence type="predicted"/>
<evidence type="ECO:0000313" key="1">
    <source>
        <dbReference type="EMBL" id="TGO20761.1"/>
    </source>
</evidence>
<evidence type="ECO:0000313" key="2">
    <source>
        <dbReference type="Proteomes" id="UP000297910"/>
    </source>
</evidence>
<name>A0A4Z1FH18_9HELO</name>